<comment type="subunit">
    <text evidence="4">Component of the lipopolysaccharide transport and assembly complex.</text>
</comment>
<feature type="chain" id="PRO_5044917010" description="Lipopolysaccharide export system protein LptA" evidence="4">
    <location>
        <begin position="26"/>
        <end position="206"/>
    </location>
</feature>
<gene>
    <name evidence="4 7" type="primary">lptA</name>
    <name evidence="7" type="ORF">RQP53_09135</name>
</gene>
<evidence type="ECO:0000259" key="6">
    <source>
        <dbReference type="Pfam" id="PF03968"/>
    </source>
</evidence>
<dbReference type="Gene3D" id="2.60.450.10">
    <property type="entry name" value="Lipopolysaccharide (LPS) transport protein A like domain"/>
    <property type="match status" value="1"/>
</dbReference>
<dbReference type="InterPro" id="IPR014340">
    <property type="entry name" value="LptA"/>
</dbReference>
<evidence type="ECO:0000313" key="8">
    <source>
        <dbReference type="Proteomes" id="UP001246372"/>
    </source>
</evidence>
<dbReference type="RefSeq" id="WP_315649986.1">
    <property type="nucleotide sequence ID" value="NZ_JAVXZY010000003.1"/>
</dbReference>
<feature type="compositionally biased region" description="Low complexity" evidence="5">
    <location>
        <begin position="181"/>
        <end position="191"/>
    </location>
</feature>
<dbReference type="Proteomes" id="UP001246372">
    <property type="component" value="Unassembled WGS sequence"/>
</dbReference>
<dbReference type="InterPro" id="IPR052037">
    <property type="entry name" value="LPS_export_LptA"/>
</dbReference>
<evidence type="ECO:0000256" key="4">
    <source>
        <dbReference type="HAMAP-Rule" id="MF_01914"/>
    </source>
</evidence>
<name>A0ABU3PBD2_9BURK</name>
<keyword evidence="3 4" id="KW-0574">Periplasm</keyword>
<feature type="domain" description="Organic solvent tolerance-like N-terminal" evidence="6">
    <location>
        <begin position="36"/>
        <end position="154"/>
    </location>
</feature>
<accession>A0ABU3PBD2</accession>
<feature type="signal peptide" evidence="4">
    <location>
        <begin position="1"/>
        <end position="25"/>
    </location>
</feature>
<protein>
    <recommendedName>
        <fullName evidence="4">Lipopolysaccharide export system protein LptA</fullName>
    </recommendedName>
</protein>
<comment type="caution">
    <text evidence="7">The sequence shown here is derived from an EMBL/GenBank/DDBJ whole genome shotgun (WGS) entry which is preliminary data.</text>
</comment>
<keyword evidence="2 4" id="KW-0732">Signal</keyword>
<dbReference type="PANTHER" id="PTHR36504:SF1">
    <property type="entry name" value="LIPOPOLYSACCHARIDE EXPORT SYSTEM PROTEIN LPTA"/>
    <property type="match status" value="1"/>
</dbReference>
<dbReference type="HAMAP" id="MF_01914">
    <property type="entry name" value="LPS_assembly_LptA"/>
    <property type="match status" value="1"/>
</dbReference>
<dbReference type="NCBIfam" id="TIGR03002">
    <property type="entry name" value="outer_YhbN_LptA"/>
    <property type="match status" value="1"/>
</dbReference>
<evidence type="ECO:0000256" key="3">
    <source>
        <dbReference type="ARBA" id="ARBA00022764"/>
    </source>
</evidence>
<comment type="subcellular location">
    <subcellularLocation>
        <location evidence="4">Periplasm</location>
    </subcellularLocation>
</comment>
<proteinExistence type="inferred from homology"/>
<feature type="region of interest" description="Disordered" evidence="5">
    <location>
        <begin position="181"/>
        <end position="206"/>
    </location>
</feature>
<dbReference type="PANTHER" id="PTHR36504">
    <property type="entry name" value="LIPOPOLYSACCHARIDE EXPORT SYSTEM PROTEIN LPTA"/>
    <property type="match status" value="1"/>
</dbReference>
<dbReference type="Pfam" id="PF03968">
    <property type="entry name" value="LptD_N"/>
    <property type="match status" value="1"/>
</dbReference>
<sequence precursor="true">MKSNQTLLPTLALLACLLLAMPAHAERADAQKPLNISSDKGGRVDVVKQRTEFNGNVILSKGTMLLKAERLDVREASDGFFQAYASGEAGKPVSFRQARDVPGEAIEGHAEQLEYDTRSDTIRFVGNAVVRRTRSGAVADEVTGAVILYDNRTEVFSVEGGQTSPHPNGRVRVVLMPRGASAPEAAASAPPLTLQPSTVLQPRKPS</sequence>
<keyword evidence="8" id="KW-1185">Reference proteome</keyword>
<keyword evidence="1 4" id="KW-0813">Transport</keyword>
<dbReference type="EMBL" id="JAVXZY010000003">
    <property type="protein sequence ID" value="MDT8999428.1"/>
    <property type="molecule type" value="Genomic_DNA"/>
</dbReference>
<evidence type="ECO:0000313" key="7">
    <source>
        <dbReference type="EMBL" id="MDT8999428.1"/>
    </source>
</evidence>
<evidence type="ECO:0000256" key="1">
    <source>
        <dbReference type="ARBA" id="ARBA00022448"/>
    </source>
</evidence>
<comment type="function">
    <text evidence="4">Involved in the assembly of lipopolysaccharide (LPS). Required for the translocation of LPS from the inner membrane to the outer membrane.</text>
</comment>
<dbReference type="PROSITE" id="PS51257">
    <property type="entry name" value="PROKAR_LIPOPROTEIN"/>
    <property type="match status" value="1"/>
</dbReference>
<evidence type="ECO:0000256" key="2">
    <source>
        <dbReference type="ARBA" id="ARBA00022729"/>
    </source>
</evidence>
<evidence type="ECO:0000256" key="5">
    <source>
        <dbReference type="SAM" id="MobiDB-lite"/>
    </source>
</evidence>
<comment type="similarity">
    <text evidence="4">Belongs to the LptA family.</text>
</comment>
<organism evidence="7 8">
    <name type="scientific">Roseateles aquae</name>
    <dbReference type="NCBI Taxonomy" id="3077235"/>
    <lineage>
        <taxon>Bacteria</taxon>
        <taxon>Pseudomonadati</taxon>
        <taxon>Pseudomonadota</taxon>
        <taxon>Betaproteobacteria</taxon>
        <taxon>Burkholderiales</taxon>
        <taxon>Sphaerotilaceae</taxon>
        <taxon>Roseateles</taxon>
    </lineage>
</organism>
<reference evidence="7" key="1">
    <citation type="submission" date="2023-09" db="EMBL/GenBank/DDBJ databases">
        <title>Paucibacter sp. APW11 Genome sequencing and assembly.</title>
        <authorList>
            <person name="Kim I."/>
        </authorList>
    </citation>
    <scope>NUCLEOTIDE SEQUENCE</scope>
    <source>
        <strain evidence="7">APW11</strain>
    </source>
</reference>
<dbReference type="InterPro" id="IPR005653">
    <property type="entry name" value="OstA-like_N"/>
</dbReference>